<keyword evidence="3" id="KW-1185">Reference proteome</keyword>
<reference evidence="2" key="1">
    <citation type="journal article" date="2009" name="Rice">
        <title>De Novo Next Generation Sequencing of Plant Genomes.</title>
        <authorList>
            <person name="Rounsley S."/>
            <person name="Marri P.R."/>
            <person name="Yu Y."/>
            <person name="He R."/>
            <person name="Sisneros N."/>
            <person name="Goicoechea J.L."/>
            <person name="Lee S.J."/>
            <person name="Angelova A."/>
            <person name="Kudrna D."/>
            <person name="Luo M."/>
            <person name="Affourtit J."/>
            <person name="Desany B."/>
            <person name="Knight J."/>
            <person name="Niazi F."/>
            <person name="Egholm M."/>
            <person name="Wing R.A."/>
        </authorList>
    </citation>
    <scope>NUCLEOTIDE SEQUENCE [LARGE SCALE GENOMIC DNA]</scope>
    <source>
        <strain evidence="2">cv. IRGC 105608</strain>
    </source>
</reference>
<keyword evidence="1" id="KW-0812">Transmembrane</keyword>
<sequence length="187" mass="20990">MESRCWPGDHVIRFVDDALTLVKPPETPSCRHRCTTAKLRACLVIETLPTGDAFTRSLRRCRCSPDRARRHCLLLHVFSVAVVAGAMSFTVPRVALKLMAKPGEKHAIRTPNTKSNIKSKTFLCAPGHTVEKPSRLQMPWLTVDRAHGRTSRLPAPLLLVSELHFFPWTSPTVNHRPRRLAFSGRVG</sequence>
<proteinExistence type="predicted"/>
<organism evidence="2">
    <name type="scientific">Oryza barthii</name>
    <dbReference type="NCBI Taxonomy" id="65489"/>
    <lineage>
        <taxon>Eukaryota</taxon>
        <taxon>Viridiplantae</taxon>
        <taxon>Streptophyta</taxon>
        <taxon>Embryophyta</taxon>
        <taxon>Tracheophyta</taxon>
        <taxon>Spermatophyta</taxon>
        <taxon>Magnoliopsida</taxon>
        <taxon>Liliopsida</taxon>
        <taxon>Poales</taxon>
        <taxon>Poaceae</taxon>
        <taxon>BOP clade</taxon>
        <taxon>Oryzoideae</taxon>
        <taxon>Oryzeae</taxon>
        <taxon>Oryzinae</taxon>
        <taxon>Oryza</taxon>
    </lineage>
</organism>
<evidence type="ECO:0000256" key="1">
    <source>
        <dbReference type="SAM" id="Phobius"/>
    </source>
</evidence>
<feature type="transmembrane region" description="Helical" evidence="1">
    <location>
        <begin position="73"/>
        <end position="96"/>
    </location>
</feature>
<dbReference type="PaxDb" id="65489-OBART05G08920.1"/>
<dbReference type="HOGENOM" id="CLU_1449773_0_0_1"/>
<dbReference type="AlphaFoldDB" id="A0A0D3G533"/>
<accession>A0A0D3G533</accession>
<name>A0A0D3G533_9ORYZ</name>
<evidence type="ECO:0000313" key="2">
    <source>
        <dbReference type="EnsemblPlants" id="OBART05G08920.1"/>
    </source>
</evidence>
<keyword evidence="1" id="KW-0472">Membrane</keyword>
<protein>
    <submittedName>
        <fullName evidence="2">Uncharacterized protein</fullName>
    </submittedName>
</protein>
<evidence type="ECO:0000313" key="3">
    <source>
        <dbReference type="Proteomes" id="UP000026960"/>
    </source>
</evidence>
<reference evidence="2" key="2">
    <citation type="submission" date="2015-03" db="UniProtKB">
        <authorList>
            <consortium name="EnsemblPlants"/>
        </authorList>
    </citation>
    <scope>IDENTIFICATION</scope>
</reference>
<dbReference type="Gramene" id="OBART05G08920.1">
    <property type="protein sequence ID" value="OBART05G08920.1"/>
    <property type="gene ID" value="OBART05G08920"/>
</dbReference>
<dbReference type="Proteomes" id="UP000026960">
    <property type="component" value="Chromosome 5"/>
</dbReference>
<keyword evidence="1" id="KW-1133">Transmembrane helix</keyword>
<dbReference type="EnsemblPlants" id="OBART05G08920.1">
    <property type="protein sequence ID" value="OBART05G08920.1"/>
    <property type="gene ID" value="OBART05G08920"/>
</dbReference>